<name>A0A9P5XWM9_9AGAR</name>
<evidence type="ECO:0000313" key="3">
    <source>
        <dbReference type="Proteomes" id="UP000807353"/>
    </source>
</evidence>
<dbReference type="Proteomes" id="UP000807353">
    <property type="component" value="Unassembled WGS sequence"/>
</dbReference>
<feature type="chain" id="PRO_5040301869" evidence="1">
    <location>
        <begin position="17"/>
        <end position="175"/>
    </location>
</feature>
<dbReference type="EMBL" id="MU150354">
    <property type="protein sequence ID" value="KAF9457932.1"/>
    <property type="molecule type" value="Genomic_DNA"/>
</dbReference>
<evidence type="ECO:0000256" key="1">
    <source>
        <dbReference type="SAM" id="SignalP"/>
    </source>
</evidence>
<sequence>MHYFLALSTYIALATAVAVPYATGSSSKDIINTSTITHRASNSSVPLTGNYAPIRLSGVVGTDGSSMTGTGFLLETPKAFPRYARFGDNRMHLGYKSLLYDYQSLRPTMGAIHPPLTAGHAEEYLRDIEVDKEIMKLPGVSNSVKERIIETRHLALKYGLYDGVLPRDISEEDKT</sequence>
<keyword evidence="3" id="KW-1185">Reference proteome</keyword>
<feature type="signal peptide" evidence="1">
    <location>
        <begin position="1"/>
        <end position="16"/>
    </location>
</feature>
<reference evidence="2" key="1">
    <citation type="submission" date="2020-11" db="EMBL/GenBank/DDBJ databases">
        <authorList>
            <consortium name="DOE Joint Genome Institute"/>
            <person name="Ahrendt S."/>
            <person name="Riley R."/>
            <person name="Andreopoulos W."/>
            <person name="Labutti K."/>
            <person name="Pangilinan J."/>
            <person name="Ruiz-Duenas F.J."/>
            <person name="Barrasa J.M."/>
            <person name="Sanchez-Garcia M."/>
            <person name="Camarero S."/>
            <person name="Miyauchi S."/>
            <person name="Serrano A."/>
            <person name="Linde D."/>
            <person name="Babiker R."/>
            <person name="Drula E."/>
            <person name="Ayuso-Fernandez I."/>
            <person name="Pacheco R."/>
            <person name="Padilla G."/>
            <person name="Ferreira P."/>
            <person name="Barriuso J."/>
            <person name="Kellner H."/>
            <person name="Castanera R."/>
            <person name="Alfaro M."/>
            <person name="Ramirez L."/>
            <person name="Pisabarro A.G."/>
            <person name="Kuo A."/>
            <person name="Tritt A."/>
            <person name="Lipzen A."/>
            <person name="He G."/>
            <person name="Yan M."/>
            <person name="Ng V."/>
            <person name="Cullen D."/>
            <person name="Martin F."/>
            <person name="Rosso M.-N."/>
            <person name="Henrissat B."/>
            <person name="Hibbett D."/>
            <person name="Martinez A.T."/>
            <person name="Grigoriev I.V."/>
        </authorList>
    </citation>
    <scope>NUCLEOTIDE SEQUENCE</scope>
    <source>
        <strain evidence="2">CBS 247.69</strain>
    </source>
</reference>
<accession>A0A9P5XWM9</accession>
<keyword evidence="1" id="KW-0732">Signal</keyword>
<evidence type="ECO:0000313" key="2">
    <source>
        <dbReference type="EMBL" id="KAF9457932.1"/>
    </source>
</evidence>
<proteinExistence type="predicted"/>
<comment type="caution">
    <text evidence="2">The sequence shown here is derived from an EMBL/GenBank/DDBJ whole genome shotgun (WGS) entry which is preliminary data.</text>
</comment>
<dbReference type="AlphaFoldDB" id="A0A9P5XWM9"/>
<protein>
    <submittedName>
        <fullName evidence="2">Uncharacterized protein</fullName>
    </submittedName>
</protein>
<organism evidence="2 3">
    <name type="scientific">Collybia nuda</name>
    <dbReference type="NCBI Taxonomy" id="64659"/>
    <lineage>
        <taxon>Eukaryota</taxon>
        <taxon>Fungi</taxon>
        <taxon>Dikarya</taxon>
        <taxon>Basidiomycota</taxon>
        <taxon>Agaricomycotina</taxon>
        <taxon>Agaricomycetes</taxon>
        <taxon>Agaricomycetidae</taxon>
        <taxon>Agaricales</taxon>
        <taxon>Tricholomatineae</taxon>
        <taxon>Clitocybaceae</taxon>
        <taxon>Collybia</taxon>
    </lineage>
</organism>
<gene>
    <name evidence="2" type="ORF">BDZ94DRAFT_158948</name>
</gene>